<reference evidence="1 2" key="1">
    <citation type="submission" date="2019-01" db="EMBL/GenBank/DDBJ databases">
        <title>Ktedonosporobacter rubrisoli SCAWS-G2.</title>
        <authorList>
            <person name="Huang Y."/>
            <person name="Yan B."/>
        </authorList>
    </citation>
    <scope>NUCLEOTIDE SEQUENCE [LARGE SCALE GENOMIC DNA]</scope>
    <source>
        <strain evidence="1 2">SCAWS-G2</strain>
    </source>
</reference>
<evidence type="ECO:0000313" key="1">
    <source>
        <dbReference type="EMBL" id="QBD79173.1"/>
    </source>
</evidence>
<protein>
    <submittedName>
        <fullName evidence="1">DUF177 domain-containing protein</fullName>
    </submittedName>
</protein>
<organism evidence="1 2">
    <name type="scientific">Ktedonosporobacter rubrisoli</name>
    <dbReference type="NCBI Taxonomy" id="2509675"/>
    <lineage>
        <taxon>Bacteria</taxon>
        <taxon>Bacillati</taxon>
        <taxon>Chloroflexota</taxon>
        <taxon>Ktedonobacteria</taxon>
        <taxon>Ktedonobacterales</taxon>
        <taxon>Ktedonosporobacteraceae</taxon>
        <taxon>Ktedonosporobacter</taxon>
    </lineage>
</organism>
<gene>
    <name evidence="1" type="ORF">EPA93_25615</name>
</gene>
<proteinExistence type="predicted"/>
<dbReference type="RefSeq" id="WP_129890226.1">
    <property type="nucleotide sequence ID" value="NZ_CP035758.1"/>
</dbReference>
<dbReference type="KEGG" id="kbs:EPA93_25615"/>
<sequence length="176" mass="19744">MIFNVAQLLKSPVGTSIEADIDAQDVQLDEDLKITRPLSGHARMRRINQGLLVDGWVDVTLKLTCTRCLKEFEQPMHVAFEERFNPTVDVLTGASLPPIEEDDVFPIDEHHQLDLTEAVRQQVLLNIPMVTLCKEDCAGLCAQCGKDLNLGPCECEPEVDMRMSVLKTLWQNQAQS</sequence>
<dbReference type="OrthoDB" id="9790372at2"/>
<name>A0A4P6JUZ5_KTERU</name>
<evidence type="ECO:0000313" key="2">
    <source>
        <dbReference type="Proteomes" id="UP000290365"/>
    </source>
</evidence>
<dbReference type="InterPro" id="IPR003772">
    <property type="entry name" value="YceD"/>
</dbReference>
<accession>A0A4P6JUZ5</accession>
<keyword evidence="2" id="KW-1185">Reference proteome</keyword>
<dbReference type="Pfam" id="PF02620">
    <property type="entry name" value="YceD"/>
    <property type="match status" value="1"/>
</dbReference>
<dbReference type="EMBL" id="CP035758">
    <property type="protein sequence ID" value="QBD79173.1"/>
    <property type="molecule type" value="Genomic_DNA"/>
</dbReference>
<dbReference type="Proteomes" id="UP000290365">
    <property type="component" value="Chromosome"/>
</dbReference>
<dbReference type="PANTHER" id="PTHR34374">
    <property type="entry name" value="LARGE RIBOSOMAL RNA SUBUNIT ACCUMULATION PROTEIN YCED HOMOLOG 1, CHLOROPLASTIC"/>
    <property type="match status" value="1"/>
</dbReference>
<dbReference type="PANTHER" id="PTHR34374:SF1">
    <property type="entry name" value="LARGE RIBOSOMAL RNA SUBUNIT ACCUMULATION PROTEIN YCED HOMOLOG 1, CHLOROPLASTIC"/>
    <property type="match status" value="1"/>
</dbReference>
<dbReference type="AlphaFoldDB" id="A0A4P6JUZ5"/>